<comment type="caution">
    <text evidence="7">The sequence shown here is derived from an EMBL/GenBank/DDBJ whole genome shotgun (WGS) entry which is preliminary data.</text>
</comment>
<dbReference type="SMART" id="SM00066">
    <property type="entry name" value="GAL4"/>
    <property type="match status" value="1"/>
</dbReference>
<dbReference type="PROSITE" id="PS00463">
    <property type="entry name" value="ZN2_CY6_FUNGAL_1"/>
    <property type="match status" value="1"/>
</dbReference>
<dbReference type="EMBL" id="MSFL01000001">
    <property type="protein sequence ID" value="PWY92278.1"/>
    <property type="molecule type" value="Genomic_DNA"/>
</dbReference>
<dbReference type="InterPro" id="IPR001138">
    <property type="entry name" value="Zn2Cys6_DnaBD"/>
</dbReference>
<dbReference type="Pfam" id="PF11951">
    <property type="entry name" value="Fungal_trans_2"/>
    <property type="match status" value="1"/>
</dbReference>
<protein>
    <recommendedName>
        <fullName evidence="6">Zn(2)-C6 fungal-type domain-containing protein</fullName>
    </recommendedName>
</protein>
<keyword evidence="1" id="KW-0805">Transcription regulation</keyword>
<evidence type="ECO:0000256" key="1">
    <source>
        <dbReference type="ARBA" id="ARBA00023015"/>
    </source>
</evidence>
<gene>
    <name evidence="7" type="ORF">BO70DRAFT_402167</name>
</gene>
<dbReference type="PANTHER" id="PTHR47784:SF5">
    <property type="entry name" value="STEROL UPTAKE CONTROL PROTEIN 2"/>
    <property type="match status" value="1"/>
</dbReference>
<dbReference type="VEuPathDB" id="FungiDB:BO70DRAFT_402167"/>
<dbReference type="GO" id="GO:0008270">
    <property type="term" value="F:zinc ion binding"/>
    <property type="evidence" value="ECO:0007669"/>
    <property type="project" value="InterPro"/>
</dbReference>
<dbReference type="InterPro" id="IPR021858">
    <property type="entry name" value="Fun_TF"/>
</dbReference>
<dbReference type="AlphaFoldDB" id="A0A317X5S1"/>
<keyword evidence="8" id="KW-1185">Reference proteome</keyword>
<feature type="domain" description="Zn(2)-C6 fungal-type" evidence="6">
    <location>
        <begin position="13"/>
        <end position="43"/>
    </location>
</feature>
<dbReference type="GO" id="GO:0003677">
    <property type="term" value="F:DNA binding"/>
    <property type="evidence" value="ECO:0007669"/>
    <property type="project" value="UniProtKB-KW"/>
</dbReference>
<reference evidence="7 8" key="1">
    <citation type="submission" date="2016-12" db="EMBL/GenBank/DDBJ databases">
        <title>The genomes of Aspergillus section Nigri reveals drivers in fungal speciation.</title>
        <authorList>
            <consortium name="DOE Joint Genome Institute"/>
            <person name="Vesth T.C."/>
            <person name="Nybo J."/>
            <person name="Theobald S."/>
            <person name="Brandl J."/>
            <person name="Frisvad J.C."/>
            <person name="Nielsen K.F."/>
            <person name="Lyhne E.K."/>
            <person name="Kogle M.E."/>
            <person name="Kuo A."/>
            <person name="Riley R."/>
            <person name="Clum A."/>
            <person name="Nolan M."/>
            <person name="Lipzen A."/>
            <person name="Salamov A."/>
            <person name="Henrissat B."/>
            <person name="Wiebenga A."/>
            <person name="De Vries R.P."/>
            <person name="Grigoriev I.V."/>
            <person name="Mortensen U.H."/>
            <person name="Andersen M.R."/>
            <person name="Baker S.E."/>
        </authorList>
    </citation>
    <scope>NUCLEOTIDE SEQUENCE [LARGE SCALE GENOMIC DNA]</scope>
    <source>
        <strain evidence="7 8">CBS 117.55</strain>
    </source>
</reference>
<sequence length="228" mass="25323">MAPRLEHRKSIRGCRRCKARKVKCNEQHPQCSSCQRHGVPCEYPPLETRAYTQPRTLQRRSPPPTLARGLPSPEVAPLNTTDLRLMHHFVTATARTMGTAHVPNVGAMWQVAVPEMAFEYEPLLHTVLAVAAAHRASLIPSEADALRLVHRSHIDRALRQHRTDIARLNVSTISETLCMNTILLSMYSLMLRSEPSPSPPPPHHNHNPNPNPTPPRSSGSTCHAACAP</sequence>
<proteinExistence type="predicted"/>
<dbReference type="Gene3D" id="4.10.240.10">
    <property type="entry name" value="Zn(2)-C6 fungal-type DNA-binding domain"/>
    <property type="match status" value="1"/>
</dbReference>
<evidence type="ECO:0000259" key="6">
    <source>
        <dbReference type="PROSITE" id="PS50048"/>
    </source>
</evidence>
<evidence type="ECO:0000256" key="2">
    <source>
        <dbReference type="ARBA" id="ARBA00023125"/>
    </source>
</evidence>
<dbReference type="Proteomes" id="UP000247233">
    <property type="component" value="Unassembled WGS sequence"/>
</dbReference>
<accession>A0A317X5S1</accession>
<dbReference type="CDD" id="cd00067">
    <property type="entry name" value="GAL4"/>
    <property type="match status" value="1"/>
</dbReference>
<dbReference type="InterPro" id="IPR053157">
    <property type="entry name" value="Sterol_Uptake_Regulator"/>
</dbReference>
<dbReference type="Pfam" id="PF00172">
    <property type="entry name" value="Zn_clus"/>
    <property type="match status" value="1"/>
</dbReference>
<keyword evidence="3" id="KW-0804">Transcription</keyword>
<evidence type="ECO:0000256" key="4">
    <source>
        <dbReference type="ARBA" id="ARBA00023242"/>
    </source>
</evidence>
<dbReference type="InterPro" id="IPR036864">
    <property type="entry name" value="Zn2-C6_fun-type_DNA-bd_sf"/>
</dbReference>
<dbReference type="GeneID" id="37069245"/>
<evidence type="ECO:0000256" key="5">
    <source>
        <dbReference type="SAM" id="MobiDB-lite"/>
    </source>
</evidence>
<dbReference type="STRING" id="1448321.A0A317X5S1"/>
<evidence type="ECO:0000313" key="8">
    <source>
        <dbReference type="Proteomes" id="UP000247233"/>
    </source>
</evidence>
<dbReference type="SUPFAM" id="SSF57701">
    <property type="entry name" value="Zn2/Cys6 DNA-binding domain"/>
    <property type="match status" value="1"/>
</dbReference>
<feature type="region of interest" description="Disordered" evidence="5">
    <location>
        <begin position="52"/>
        <end position="73"/>
    </location>
</feature>
<dbReference type="PANTHER" id="PTHR47784">
    <property type="entry name" value="STEROL UPTAKE CONTROL PROTEIN 2"/>
    <property type="match status" value="1"/>
</dbReference>
<feature type="region of interest" description="Disordered" evidence="5">
    <location>
        <begin position="193"/>
        <end position="228"/>
    </location>
</feature>
<dbReference type="OrthoDB" id="3546279at2759"/>
<name>A0A317X5S1_9EURO</name>
<dbReference type="GO" id="GO:0001228">
    <property type="term" value="F:DNA-binding transcription activator activity, RNA polymerase II-specific"/>
    <property type="evidence" value="ECO:0007669"/>
    <property type="project" value="TreeGrafter"/>
</dbReference>
<evidence type="ECO:0000313" key="7">
    <source>
        <dbReference type="EMBL" id="PWY92278.1"/>
    </source>
</evidence>
<keyword evidence="4" id="KW-0539">Nucleus</keyword>
<dbReference type="RefSeq" id="XP_025404017.1">
    <property type="nucleotide sequence ID" value="XM_025547008.1"/>
</dbReference>
<evidence type="ECO:0000256" key="3">
    <source>
        <dbReference type="ARBA" id="ARBA00023163"/>
    </source>
</evidence>
<organism evidence="7 8">
    <name type="scientific">Aspergillus heteromorphus CBS 117.55</name>
    <dbReference type="NCBI Taxonomy" id="1448321"/>
    <lineage>
        <taxon>Eukaryota</taxon>
        <taxon>Fungi</taxon>
        <taxon>Dikarya</taxon>
        <taxon>Ascomycota</taxon>
        <taxon>Pezizomycotina</taxon>
        <taxon>Eurotiomycetes</taxon>
        <taxon>Eurotiomycetidae</taxon>
        <taxon>Eurotiales</taxon>
        <taxon>Aspergillaceae</taxon>
        <taxon>Aspergillus</taxon>
        <taxon>Aspergillus subgen. Circumdati</taxon>
    </lineage>
</organism>
<keyword evidence="2" id="KW-0238">DNA-binding</keyword>
<dbReference type="PROSITE" id="PS50048">
    <property type="entry name" value="ZN2_CY6_FUNGAL_2"/>
    <property type="match status" value="1"/>
</dbReference>